<dbReference type="SUPFAM" id="SSF56112">
    <property type="entry name" value="Protein kinase-like (PK-like)"/>
    <property type="match status" value="1"/>
</dbReference>
<dbReference type="AlphaFoldDB" id="A0A9W4T1R1"/>
<reference evidence="4" key="1">
    <citation type="submission" date="2022-08" db="EMBL/GenBank/DDBJ databases">
        <authorList>
            <person name="Kallberg Y."/>
            <person name="Tangrot J."/>
            <person name="Rosling A."/>
        </authorList>
    </citation>
    <scope>NUCLEOTIDE SEQUENCE</scope>
    <source>
        <strain evidence="4">Wild A</strain>
    </source>
</reference>
<evidence type="ECO:0000313" key="4">
    <source>
        <dbReference type="EMBL" id="CAI2188583.1"/>
    </source>
</evidence>
<dbReference type="GO" id="GO:0004674">
    <property type="term" value="F:protein serine/threonine kinase activity"/>
    <property type="evidence" value="ECO:0007669"/>
    <property type="project" value="TreeGrafter"/>
</dbReference>
<evidence type="ECO:0000256" key="2">
    <source>
        <dbReference type="PIRSR" id="PIRSR000615-3"/>
    </source>
</evidence>
<proteinExistence type="predicted"/>
<keyword evidence="2" id="KW-0460">Magnesium</keyword>
<evidence type="ECO:0000256" key="1">
    <source>
        <dbReference type="PIRSR" id="PIRSR000615-1"/>
    </source>
</evidence>
<feature type="active site" description="Proton acceptor" evidence="1">
    <location>
        <position position="97"/>
    </location>
</feature>
<dbReference type="Proteomes" id="UP001153678">
    <property type="component" value="Unassembled WGS sequence"/>
</dbReference>
<dbReference type="GO" id="GO:0005524">
    <property type="term" value="F:ATP binding"/>
    <property type="evidence" value="ECO:0007669"/>
    <property type="project" value="InterPro"/>
</dbReference>
<dbReference type="PROSITE" id="PS50011">
    <property type="entry name" value="PROTEIN_KINASE_DOM"/>
    <property type="match status" value="1"/>
</dbReference>
<dbReference type="OrthoDB" id="4062651at2759"/>
<evidence type="ECO:0000313" key="5">
    <source>
        <dbReference type="Proteomes" id="UP001153678"/>
    </source>
</evidence>
<keyword evidence="2" id="KW-0479">Metal-binding</keyword>
<feature type="non-terminal residue" evidence="4">
    <location>
        <position position="296"/>
    </location>
</feature>
<sequence>GITSVNHPNAINNDAKDLWKGLTYDYQEHVTISPNGSSDRIDDTNETDIRKKIFIEDLRTRKDVKHENIAYENKINDLSYMAKGLNDIHNAGKIHKDLHPGNILLTAYITPYISDLGMCQPVNQPSIKEGIYGVLPYIDPEVLRGHQYTKSSDIYSLGIIMNEYFSEELPYANKSHDIYLAIEICGGQRPKISEDTPKPLANLIKRCWDPRVENRPTAKQLYQTLHKLDIERHQTNITQTHPQAIYTSRFLNYKDLLKTVNALNTPKSALDSLRISDAMKNETRNTPLNKDLSISI</sequence>
<dbReference type="Pfam" id="PF00069">
    <property type="entry name" value="Pkinase"/>
    <property type="match status" value="1"/>
</dbReference>
<feature type="binding site" evidence="2">
    <location>
        <position position="102"/>
    </location>
    <ligand>
        <name>Mg(2+)</name>
        <dbReference type="ChEBI" id="CHEBI:18420"/>
    </ligand>
</feature>
<dbReference type="InterPro" id="IPR000719">
    <property type="entry name" value="Prot_kinase_dom"/>
</dbReference>
<dbReference type="GO" id="GO:0046872">
    <property type="term" value="F:metal ion binding"/>
    <property type="evidence" value="ECO:0007669"/>
    <property type="project" value="UniProtKB-KW"/>
</dbReference>
<name>A0A9W4T1R1_9GLOM</name>
<evidence type="ECO:0000259" key="3">
    <source>
        <dbReference type="PROSITE" id="PS50011"/>
    </source>
</evidence>
<feature type="binding site" evidence="2">
    <location>
        <position position="115"/>
    </location>
    <ligand>
        <name>Mg(2+)</name>
        <dbReference type="ChEBI" id="CHEBI:18420"/>
    </ligand>
</feature>
<dbReference type="Gene3D" id="1.10.510.10">
    <property type="entry name" value="Transferase(Phosphotransferase) domain 1"/>
    <property type="match status" value="1"/>
</dbReference>
<protein>
    <submittedName>
        <fullName evidence="4">9093_t:CDS:1</fullName>
    </submittedName>
</protein>
<dbReference type="EMBL" id="CAMKVN010005285">
    <property type="protein sequence ID" value="CAI2188583.1"/>
    <property type="molecule type" value="Genomic_DNA"/>
</dbReference>
<organism evidence="4 5">
    <name type="scientific">Funneliformis geosporum</name>
    <dbReference type="NCBI Taxonomy" id="1117311"/>
    <lineage>
        <taxon>Eukaryota</taxon>
        <taxon>Fungi</taxon>
        <taxon>Fungi incertae sedis</taxon>
        <taxon>Mucoromycota</taxon>
        <taxon>Glomeromycotina</taxon>
        <taxon>Glomeromycetes</taxon>
        <taxon>Glomerales</taxon>
        <taxon>Glomeraceae</taxon>
        <taxon>Funneliformis</taxon>
    </lineage>
</organism>
<feature type="domain" description="Protein kinase" evidence="3">
    <location>
        <begin position="1"/>
        <end position="229"/>
    </location>
</feature>
<keyword evidence="5" id="KW-1185">Reference proteome</keyword>
<accession>A0A9W4T1R1</accession>
<dbReference type="InterPro" id="IPR051681">
    <property type="entry name" value="Ser/Thr_Kinases-Pseudokinases"/>
</dbReference>
<comment type="caution">
    <text evidence="4">The sequence shown here is derived from an EMBL/GenBank/DDBJ whole genome shotgun (WGS) entry which is preliminary data.</text>
</comment>
<gene>
    <name evidence="4" type="ORF">FWILDA_LOCUS13652</name>
</gene>
<dbReference type="InterPro" id="IPR011009">
    <property type="entry name" value="Kinase-like_dom_sf"/>
</dbReference>
<dbReference type="PIRSF" id="PIRSF000615">
    <property type="entry name" value="TyrPK_CSF1-R"/>
    <property type="match status" value="1"/>
</dbReference>
<dbReference type="PANTHER" id="PTHR44329">
    <property type="entry name" value="SERINE/THREONINE-PROTEIN KINASE TNNI3K-RELATED"/>
    <property type="match status" value="1"/>
</dbReference>
<dbReference type="SMART" id="SM00220">
    <property type="entry name" value="S_TKc"/>
    <property type="match status" value="1"/>
</dbReference>